<name>A0A7C8V2C6_ORBOL</name>
<evidence type="ECO:0000313" key="2">
    <source>
        <dbReference type="Proteomes" id="UP000474640"/>
    </source>
</evidence>
<accession>A0A7C8V2C6</accession>
<organism evidence="1 2">
    <name type="scientific">Orbilia oligospora</name>
    <name type="common">Nematode-trapping fungus</name>
    <name type="synonym">Arthrobotrys oligospora</name>
    <dbReference type="NCBI Taxonomy" id="2813651"/>
    <lineage>
        <taxon>Eukaryota</taxon>
        <taxon>Fungi</taxon>
        <taxon>Dikarya</taxon>
        <taxon>Ascomycota</taxon>
        <taxon>Pezizomycotina</taxon>
        <taxon>Orbiliomycetes</taxon>
        <taxon>Orbiliales</taxon>
        <taxon>Orbiliaceae</taxon>
        <taxon>Orbilia</taxon>
    </lineage>
</organism>
<gene>
    <name evidence="1" type="ORF">TWF970_010787</name>
</gene>
<comment type="caution">
    <text evidence="1">The sequence shown here is derived from an EMBL/GenBank/DDBJ whole genome shotgun (WGS) entry which is preliminary data.</text>
</comment>
<proteinExistence type="predicted"/>
<dbReference type="AlphaFoldDB" id="A0A7C8V2C6"/>
<reference evidence="1 2" key="1">
    <citation type="submission" date="2020-01" db="EMBL/GenBank/DDBJ databases">
        <authorList>
            <person name="Palmer J.M."/>
        </authorList>
    </citation>
    <scope>NUCLEOTIDE SEQUENCE [LARGE SCALE GENOMIC DNA]</scope>
    <source>
        <strain evidence="1 2">TWF970</strain>
    </source>
</reference>
<dbReference type="EMBL" id="JAABOJ010000073">
    <property type="protein sequence ID" value="KAF3270584.1"/>
    <property type="molecule type" value="Genomic_DNA"/>
</dbReference>
<sequence>MTDDQTYEQEETAAKILSTIRHRASSYVSPTARLGPSTYEEELYAYYPKIDKQISIPKLQEELGISTDPDDRKKAKWKNLRAIEESPAWNDCNTILLAAAFTEVLIYKYQRNERRKNTPRE</sequence>
<evidence type="ECO:0000313" key="1">
    <source>
        <dbReference type="EMBL" id="KAF3270584.1"/>
    </source>
</evidence>
<dbReference type="Proteomes" id="UP000474640">
    <property type="component" value="Unassembled WGS sequence"/>
</dbReference>
<protein>
    <submittedName>
        <fullName evidence="1">Uncharacterized protein</fullName>
    </submittedName>
</protein>